<gene>
    <name evidence="3" type="ORF">AOX59_13575</name>
</gene>
<feature type="domain" description="Enoyl reductase (ER)" evidence="2">
    <location>
        <begin position="10"/>
        <end position="306"/>
    </location>
</feature>
<dbReference type="InterPro" id="IPR002364">
    <property type="entry name" value="Quin_OxRdtase/zeta-crystal_CS"/>
</dbReference>
<accession>A0A0U3W8V4</accession>
<dbReference type="PROSITE" id="PS01162">
    <property type="entry name" value="QOR_ZETA_CRYSTAL"/>
    <property type="match status" value="1"/>
</dbReference>
<proteinExistence type="predicted"/>
<evidence type="ECO:0000256" key="1">
    <source>
        <dbReference type="ARBA" id="ARBA00023002"/>
    </source>
</evidence>
<evidence type="ECO:0000313" key="4">
    <source>
        <dbReference type="Proteomes" id="UP000050331"/>
    </source>
</evidence>
<dbReference type="InterPro" id="IPR050700">
    <property type="entry name" value="YIM1/Zinc_Alcohol_DH_Fams"/>
</dbReference>
<dbReference type="AlphaFoldDB" id="A0A0U3W8V4"/>
<keyword evidence="4" id="KW-1185">Reference proteome</keyword>
<dbReference type="EMBL" id="CP013862">
    <property type="protein sequence ID" value="ALX49506.1"/>
    <property type="molecule type" value="Genomic_DNA"/>
</dbReference>
<evidence type="ECO:0000313" key="3">
    <source>
        <dbReference type="EMBL" id="ALX49506.1"/>
    </source>
</evidence>
<dbReference type="STRING" id="1472767.AOX59_13575"/>
<dbReference type="Gene3D" id="3.90.180.10">
    <property type="entry name" value="Medium-chain alcohol dehydrogenases, catalytic domain"/>
    <property type="match status" value="1"/>
</dbReference>
<dbReference type="GO" id="GO:0008270">
    <property type="term" value="F:zinc ion binding"/>
    <property type="evidence" value="ECO:0007669"/>
    <property type="project" value="InterPro"/>
</dbReference>
<dbReference type="InterPro" id="IPR013154">
    <property type="entry name" value="ADH-like_N"/>
</dbReference>
<protein>
    <submittedName>
        <fullName evidence="3">NADPH:quinone reductase</fullName>
    </submittedName>
</protein>
<dbReference type="RefSeq" id="WP_068446343.1">
    <property type="nucleotide sequence ID" value="NZ_CP013862.1"/>
</dbReference>
<name>A0A0U3W8V4_9BACI</name>
<dbReference type="CDD" id="cd05289">
    <property type="entry name" value="MDR_like_2"/>
    <property type="match status" value="1"/>
</dbReference>
<dbReference type="Gene3D" id="3.40.50.720">
    <property type="entry name" value="NAD(P)-binding Rossmann-like Domain"/>
    <property type="match status" value="1"/>
</dbReference>
<dbReference type="OrthoDB" id="9792162at2"/>
<dbReference type="PANTHER" id="PTHR11695">
    <property type="entry name" value="ALCOHOL DEHYDROGENASE RELATED"/>
    <property type="match status" value="1"/>
</dbReference>
<dbReference type="InterPro" id="IPR011032">
    <property type="entry name" value="GroES-like_sf"/>
</dbReference>
<dbReference type="SUPFAM" id="SSF51735">
    <property type="entry name" value="NAD(P)-binding Rossmann-fold domains"/>
    <property type="match status" value="1"/>
</dbReference>
<dbReference type="GO" id="GO:0016491">
    <property type="term" value="F:oxidoreductase activity"/>
    <property type="evidence" value="ECO:0007669"/>
    <property type="project" value="UniProtKB-KW"/>
</dbReference>
<dbReference type="SUPFAM" id="SSF50129">
    <property type="entry name" value="GroES-like"/>
    <property type="match status" value="1"/>
</dbReference>
<dbReference type="Pfam" id="PF08240">
    <property type="entry name" value="ADH_N"/>
    <property type="match status" value="1"/>
</dbReference>
<dbReference type="InterPro" id="IPR036291">
    <property type="entry name" value="NAD(P)-bd_dom_sf"/>
</dbReference>
<sequence>MKAVIIENYGGIDELKYMEVDEPNLKDNDVLIEVAATSVNPVDWKLREGYLKGMLQYDFPFILGLDAAGTIKEVGKNVTKFRTGDQVFTRPDITRNGTYAEYVAVDEQLVAKKPENLSFEEAASIPLVGLTSWQCLVDFAGIKQGDKVLIHAGSGGVGSFAIQLAKSFGAWVATTCSTKNVEFVKSLGADRVIDYCNEDFTHVLADMDIVFDTLGGDIQKQSFDVLKENGYLVSIADQPDQELAKEKSVKAGYVFLDPDGEQLEKIRELIEKGEIHPNVGTVMKLINIQEAHRLSETHHAKGKIVLSVK</sequence>
<organism evidence="3 4">
    <name type="scientific">Lentibacillus amyloliquefaciens</name>
    <dbReference type="NCBI Taxonomy" id="1472767"/>
    <lineage>
        <taxon>Bacteria</taxon>
        <taxon>Bacillati</taxon>
        <taxon>Bacillota</taxon>
        <taxon>Bacilli</taxon>
        <taxon>Bacillales</taxon>
        <taxon>Bacillaceae</taxon>
        <taxon>Lentibacillus</taxon>
    </lineage>
</organism>
<reference evidence="3 4" key="1">
    <citation type="submission" date="2016-01" db="EMBL/GenBank/DDBJ databases">
        <title>Complete genome sequence of strain Lentibacillus amyloliquefaciens LAM0015T isolated from saline sediment.</title>
        <authorList>
            <person name="Wang J.-L."/>
            <person name="He M.-X."/>
        </authorList>
    </citation>
    <scope>NUCLEOTIDE SEQUENCE [LARGE SCALE GENOMIC DNA]</scope>
    <source>
        <strain evidence="3 4">LAM0015</strain>
    </source>
</reference>
<dbReference type="Pfam" id="PF13602">
    <property type="entry name" value="ADH_zinc_N_2"/>
    <property type="match status" value="1"/>
</dbReference>
<dbReference type="PANTHER" id="PTHR11695:SF294">
    <property type="entry name" value="RETICULON-4-INTERACTING PROTEIN 1, MITOCHONDRIAL"/>
    <property type="match status" value="1"/>
</dbReference>
<dbReference type="InterPro" id="IPR020843">
    <property type="entry name" value="ER"/>
</dbReference>
<dbReference type="SMART" id="SM00829">
    <property type="entry name" value="PKS_ER"/>
    <property type="match status" value="1"/>
</dbReference>
<keyword evidence="1" id="KW-0560">Oxidoreductase</keyword>
<evidence type="ECO:0000259" key="2">
    <source>
        <dbReference type="SMART" id="SM00829"/>
    </source>
</evidence>
<dbReference type="Proteomes" id="UP000050331">
    <property type="component" value="Chromosome"/>
</dbReference>
<dbReference type="KEGG" id="lao:AOX59_13575"/>